<feature type="non-terminal residue" evidence="1">
    <location>
        <position position="1"/>
    </location>
</feature>
<dbReference type="EMBL" id="AHBW01000014">
    <property type="protein sequence ID" value="EHK86873.1"/>
    <property type="molecule type" value="Genomic_DNA"/>
</dbReference>
<accession>H0JKB6</accession>
<dbReference type="AlphaFoldDB" id="H0JKB6"/>
<comment type="caution">
    <text evidence="1">The sequence shown here is derived from an EMBL/GenBank/DDBJ whole genome shotgun (WGS) entry which is preliminary data.</text>
</comment>
<name>H0JKB6_9NOCA</name>
<dbReference type="Gene3D" id="3.40.190.10">
    <property type="entry name" value="Periplasmic binding protein-like II"/>
    <property type="match status" value="1"/>
</dbReference>
<dbReference type="Proteomes" id="UP000005064">
    <property type="component" value="Unassembled WGS sequence"/>
</dbReference>
<evidence type="ECO:0000313" key="2">
    <source>
        <dbReference type="Proteomes" id="UP000005064"/>
    </source>
</evidence>
<evidence type="ECO:0000313" key="1">
    <source>
        <dbReference type="EMBL" id="EHK86873.1"/>
    </source>
</evidence>
<gene>
    <name evidence="1" type="ORF">AK37_00065</name>
</gene>
<proteinExistence type="predicted"/>
<organism evidence="1 2">
    <name type="scientific">Rhodococcus pyridinivorans AK37</name>
    <dbReference type="NCBI Taxonomy" id="1114960"/>
    <lineage>
        <taxon>Bacteria</taxon>
        <taxon>Bacillati</taxon>
        <taxon>Actinomycetota</taxon>
        <taxon>Actinomycetes</taxon>
        <taxon>Mycobacteriales</taxon>
        <taxon>Nocardiaceae</taxon>
        <taxon>Rhodococcus</taxon>
    </lineage>
</organism>
<reference evidence="1 2" key="1">
    <citation type="submission" date="2011-12" db="EMBL/GenBank/DDBJ databases">
        <authorList>
            <person name="Kriszt B."/>
            <person name="Tancsics A."/>
            <person name="Cserhati M."/>
            <person name="Toth A."/>
            <person name="Nagy I."/>
            <person name="Horvath B."/>
            <person name="Tamura T."/>
            <person name="Kukolya J."/>
            <person name="Szoboszlay S."/>
        </authorList>
    </citation>
    <scope>NUCLEOTIDE SEQUENCE [LARGE SCALE GENOMIC DNA]</scope>
    <source>
        <strain evidence="1 2">AK37</strain>
    </source>
</reference>
<sequence length="70" mass="7798">DSGRRRDRRRFGGTSRTNVLLAEIYSQALESTGAEVTRQFNIGSREIYYDQVGLGCHHAVPESTAHCSRG</sequence>
<protein>
    <submittedName>
        <fullName evidence="1">Uncharacterized protein</fullName>
    </submittedName>
</protein>